<dbReference type="InterPro" id="IPR009061">
    <property type="entry name" value="DNA-bd_dom_put_sf"/>
</dbReference>
<proteinExistence type="predicted"/>
<gene>
    <name evidence="3" type="ORF">ABA45_05855</name>
</gene>
<evidence type="ECO:0000313" key="3">
    <source>
        <dbReference type="EMBL" id="AKO52009.1"/>
    </source>
</evidence>
<dbReference type="InterPro" id="IPR041657">
    <property type="entry name" value="HTH_17"/>
</dbReference>
<sequence>MKIKLQMYFTDIEVGNYYSVSRFTIWRWVREGKFPHPLKLSSGSSRWHRSDLEQHDEKVRRQNELVEV</sequence>
<dbReference type="KEGG" id="mpq:ABA45_05855"/>
<accession>A0A0H4HZA4</accession>
<name>A0A0H4HZA4_9GAMM</name>
<keyword evidence="4" id="KW-1185">Reference proteome</keyword>
<dbReference type="Proteomes" id="UP000036406">
    <property type="component" value="Chromosome"/>
</dbReference>
<evidence type="ECO:0000313" key="4">
    <source>
        <dbReference type="Proteomes" id="UP000036406"/>
    </source>
</evidence>
<feature type="domain" description="Helix-turn-helix" evidence="2">
    <location>
        <begin position="10"/>
        <end position="54"/>
    </location>
</feature>
<dbReference type="SUPFAM" id="SSF46955">
    <property type="entry name" value="Putative DNA-binding domain"/>
    <property type="match status" value="1"/>
</dbReference>
<dbReference type="AlphaFoldDB" id="A0A0H4HZA4"/>
<evidence type="ECO:0000259" key="2">
    <source>
        <dbReference type="Pfam" id="PF12728"/>
    </source>
</evidence>
<dbReference type="Gene3D" id="1.10.238.160">
    <property type="match status" value="1"/>
</dbReference>
<dbReference type="RefSeq" id="WP_048384710.1">
    <property type="nucleotide sequence ID" value="NZ_CP011494.1"/>
</dbReference>
<evidence type="ECO:0000256" key="1">
    <source>
        <dbReference type="SAM" id="MobiDB-lite"/>
    </source>
</evidence>
<dbReference type="EMBL" id="CP011494">
    <property type="protein sequence ID" value="AKO52009.1"/>
    <property type="molecule type" value="Genomic_DNA"/>
</dbReference>
<feature type="compositionally biased region" description="Basic and acidic residues" evidence="1">
    <location>
        <begin position="48"/>
        <end position="68"/>
    </location>
</feature>
<dbReference type="PATRIC" id="fig|330734.3.peg.1243"/>
<organism evidence="3 4">
    <name type="scientific">Marinobacter psychrophilus</name>
    <dbReference type="NCBI Taxonomy" id="330734"/>
    <lineage>
        <taxon>Bacteria</taxon>
        <taxon>Pseudomonadati</taxon>
        <taxon>Pseudomonadota</taxon>
        <taxon>Gammaproteobacteria</taxon>
        <taxon>Pseudomonadales</taxon>
        <taxon>Marinobacteraceae</taxon>
        <taxon>Marinobacter</taxon>
    </lineage>
</organism>
<feature type="region of interest" description="Disordered" evidence="1">
    <location>
        <begin position="40"/>
        <end position="68"/>
    </location>
</feature>
<reference evidence="3 4" key="1">
    <citation type="submission" date="2015-05" db="EMBL/GenBank/DDBJ databases">
        <title>Complete genome of Marinobacter psychrophilus strain 20041T isolated from sea-ice of the Canadian Basin.</title>
        <authorList>
            <person name="Song L."/>
            <person name="Ren L."/>
            <person name="Yu Y."/>
            <person name="Wang X."/>
        </authorList>
    </citation>
    <scope>NUCLEOTIDE SEQUENCE [LARGE SCALE GENOMIC DNA]</scope>
    <source>
        <strain evidence="3 4">20041</strain>
    </source>
</reference>
<dbReference type="Pfam" id="PF12728">
    <property type="entry name" value="HTH_17"/>
    <property type="match status" value="1"/>
</dbReference>
<protein>
    <recommendedName>
        <fullName evidence="2">Helix-turn-helix domain-containing protein</fullName>
    </recommendedName>
</protein>